<dbReference type="PANTHER" id="PTHR10174">
    <property type="entry name" value="ALPHA-TOCOPHEROL TRANSFER PROTEIN-RELATED"/>
    <property type="match status" value="1"/>
</dbReference>
<proteinExistence type="predicted"/>
<dbReference type="Pfam" id="PF00650">
    <property type="entry name" value="CRAL_TRIO"/>
    <property type="match status" value="1"/>
</dbReference>
<name>A0A7R9FHV1_9NEOP</name>
<dbReference type="Gene3D" id="3.40.525.10">
    <property type="entry name" value="CRAL-TRIO lipid binding domain"/>
    <property type="match status" value="1"/>
</dbReference>
<evidence type="ECO:0000313" key="2">
    <source>
        <dbReference type="EMBL" id="CAD7453797.1"/>
    </source>
</evidence>
<organism evidence="2">
    <name type="scientific">Timema tahoe</name>
    <dbReference type="NCBI Taxonomy" id="61484"/>
    <lineage>
        <taxon>Eukaryota</taxon>
        <taxon>Metazoa</taxon>
        <taxon>Ecdysozoa</taxon>
        <taxon>Arthropoda</taxon>
        <taxon>Hexapoda</taxon>
        <taxon>Insecta</taxon>
        <taxon>Pterygota</taxon>
        <taxon>Neoptera</taxon>
        <taxon>Polyneoptera</taxon>
        <taxon>Phasmatodea</taxon>
        <taxon>Timematodea</taxon>
        <taxon>Timematoidea</taxon>
        <taxon>Timematidae</taxon>
        <taxon>Timema</taxon>
    </lineage>
</organism>
<gene>
    <name evidence="2" type="ORF">TTEB3V08_LOCUS1920</name>
</gene>
<evidence type="ECO:0000259" key="1">
    <source>
        <dbReference type="Pfam" id="PF00650"/>
    </source>
</evidence>
<reference evidence="2" key="1">
    <citation type="submission" date="2020-11" db="EMBL/GenBank/DDBJ databases">
        <authorList>
            <person name="Tran Van P."/>
        </authorList>
    </citation>
    <scope>NUCLEOTIDE SEQUENCE</scope>
</reference>
<accession>A0A7R9FHV1</accession>
<dbReference type="GO" id="GO:1902936">
    <property type="term" value="F:phosphatidylinositol bisphosphate binding"/>
    <property type="evidence" value="ECO:0007669"/>
    <property type="project" value="TreeGrafter"/>
</dbReference>
<dbReference type="GO" id="GO:0016020">
    <property type="term" value="C:membrane"/>
    <property type="evidence" value="ECO:0007669"/>
    <property type="project" value="TreeGrafter"/>
</dbReference>
<dbReference type="EMBL" id="OE000430">
    <property type="protein sequence ID" value="CAD7453797.1"/>
    <property type="molecule type" value="Genomic_DNA"/>
</dbReference>
<protein>
    <recommendedName>
        <fullName evidence="1">CRAL-TRIO domain-containing protein</fullName>
    </recommendedName>
</protein>
<dbReference type="InterPro" id="IPR001251">
    <property type="entry name" value="CRAL-TRIO_dom"/>
</dbReference>
<feature type="domain" description="CRAL-TRIO" evidence="1">
    <location>
        <begin position="168"/>
        <end position="254"/>
    </location>
</feature>
<dbReference type="PANTHER" id="PTHR10174:SF224">
    <property type="entry name" value="RETINOL-BINDING PROTEIN PINTA"/>
    <property type="match status" value="1"/>
</dbReference>
<dbReference type="AlphaFoldDB" id="A0A7R9FHV1"/>
<sequence>MTEGRPRPGYRDRAALRRVLAEFRIGMEVNWKTILEKTLKKHDRDSSLDLLVIENLVYRESGALDHAATVLVSPSLVEWSTGLPMEMIVTDSLFQKRVEMSRVTAEEEYRKNPKLRPEDIHYLQDWLSKQPHLPAVPENHYTIKTHAPELWGKRDPLSRDIQDALDVTYMVLLPERDRNGNLVLLFRMANYDPSKFIHEKASKAFLMLNDMALLEHGTVPGLTIVFDNKGVGFNFLPRVNISILKKIIMFLQVVVIEEHIP</sequence>
<dbReference type="SUPFAM" id="SSF52087">
    <property type="entry name" value="CRAL/TRIO domain"/>
    <property type="match status" value="1"/>
</dbReference>
<dbReference type="InterPro" id="IPR036865">
    <property type="entry name" value="CRAL-TRIO_dom_sf"/>
</dbReference>